<dbReference type="EMBL" id="BMGR01000011">
    <property type="protein sequence ID" value="GGG14338.1"/>
    <property type="molecule type" value="Genomic_DNA"/>
</dbReference>
<dbReference type="PROSITE" id="PS51257">
    <property type="entry name" value="PROKAR_LIPOPROTEIN"/>
    <property type="match status" value="1"/>
</dbReference>
<gene>
    <name evidence="2" type="ORF">GCM10010916_34070</name>
</gene>
<accession>A0A917FYM6</accession>
<reference evidence="2" key="2">
    <citation type="submission" date="2020-09" db="EMBL/GenBank/DDBJ databases">
        <authorList>
            <person name="Sun Q."/>
            <person name="Zhou Y."/>
        </authorList>
    </citation>
    <scope>NUCLEOTIDE SEQUENCE</scope>
    <source>
        <strain evidence="2">CGMCC 1.12987</strain>
    </source>
</reference>
<organism evidence="2 3">
    <name type="scientific">Paenibacillus abyssi</name>
    <dbReference type="NCBI Taxonomy" id="1340531"/>
    <lineage>
        <taxon>Bacteria</taxon>
        <taxon>Bacillati</taxon>
        <taxon>Bacillota</taxon>
        <taxon>Bacilli</taxon>
        <taxon>Bacillales</taxon>
        <taxon>Paenibacillaceae</taxon>
        <taxon>Paenibacillus</taxon>
    </lineage>
</organism>
<evidence type="ECO:0000313" key="3">
    <source>
        <dbReference type="Proteomes" id="UP000644756"/>
    </source>
</evidence>
<dbReference type="Proteomes" id="UP000644756">
    <property type="component" value="Unassembled WGS sequence"/>
</dbReference>
<protein>
    <recommendedName>
        <fullName evidence="4">DUF3221 domain-containing protein</fullName>
    </recommendedName>
</protein>
<evidence type="ECO:0008006" key="4">
    <source>
        <dbReference type="Google" id="ProtNLM"/>
    </source>
</evidence>
<sequence length="127" mass="14340">MKSMKIVLCFFIALSLVIAGCASKPYGHYSDDEMIGFISHMNEQEQTITFDITEWMKRDMKGPDINDWGAEFTAQITPSTIIEDEDGKTFTWKELENGHKVQIIPVMEGGSGTPDKLLILSMSKEEM</sequence>
<comment type="caution">
    <text evidence="2">The sequence shown here is derived from an EMBL/GenBank/DDBJ whole genome shotgun (WGS) entry which is preliminary data.</text>
</comment>
<evidence type="ECO:0000256" key="1">
    <source>
        <dbReference type="SAM" id="SignalP"/>
    </source>
</evidence>
<proteinExistence type="predicted"/>
<dbReference type="RefSeq" id="WP_188532267.1">
    <property type="nucleotide sequence ID" value="NZ_BMGR01000011.1"/>
</dbReference>
<evidence type="ECO:0000313" key="2">
    <source>
        <dbReference type="EMBL" id="GGG14338.1"/>
    </source>
</evidence>
<feature type="chain" id="PRO_5039160052" description="DUF3221 domain-containing protein" evidence="1">
    <location>
        <begin position="20"/>
        <end position="127"/>
    </location>
</feature>
<keyword evidence="3" id="KW-1185">Reference proteome</keyword>
<name>A0A917FYM6_9BACL</name>
<dbReference type="AlphaFoldDB" id="A0A917FYM6"/>
<feature type="signal peptide" evidence="1">
    <location>
        <begin position="1"/>
        <end position="19"/>
    </location>
</feature>
<keyword evidence="1" id="KW-0732">Signal</keyword>
<reference evidence="2" key="1">
    <citation type="journal article" date="2014" name="Int. J. Syst. Evol. Microbiol.">
        <title>Complete genome sequence of Corynebacterium casei LMG S-19264T (=DSM 44701T), isolated from a smear-ripened cheese.</title>
        <authorList>
            <consortium name="US DOE Joint Genome Institute (JGI-PGF)"/>
            <person name="Walter F."/>
            <person name="Albersmeier A."/>
            <person name="Kalinowski J."/>
            <person name="Ruckert C."/>
        </authorList>
    </citation>
    <scope>NUCLEOTIDE SEQUENCE</scope>
    <source>
        <strain evidence="2">CGMCC 1.12987</strain>
    </source>
</reference>